<gene>
    <name evidence="3" type="ORF">MM171A00145_0077</name>
</gene>
<proteinExistence type="predicted"/>
<dbReference type="NCBIfam" id="TIGR01641">
    <property type="entry name" value="phageSPP1_gp7"/>
    <property type="match status" value="1"/>
</dbReference>
<dbReference type="InterPro" id="IPR006528">
    <property type="entry name" value="Phage_head_morphogenesis_dom"/>
</dbReference>
<feature type="region of interest" description="Disordered" evidence="1">
    <location>
        <begin position="212"/>
        <end position="242"/>
    </location>
</feature>
<dbReference type="Pfam" id="PF04233">
    <property type="entry name" value="Phage_Mu_F"/>
    <property type="match status" value="1"/>
</dbReference>
<feature type="domain" description="Phage head morphogenesis" evidence="2">
    <location>
        <begin position="143"/>
        <end position="257"/>
    </location>
</feature>
<evidence type="ECO:0000313" key="3">
    <source>
        <dbReference type="EMBL" id="QJB01140.1"/>
    </source>
</evidence>
<reference evidence="3" key="1">
    <citation type="submission" date="2020-03" db="EMBL/GenBank/DDBJ databases">
        <title>The deep terrestrial virosphere.</title>
        <authorList>
            <person name="Holmfeldt K."/>
            <person name="Nilsson E."/>
            <person name="Simone D."/>
            <person name="Lopez-Fernandez M."/>
            <person name="Wu X."/>
            <person name="de Brujin I."/>
            <person name="Lundin D."/>
            <person name="Andersson A."/>
            <person name="Bertilsson S."/>
            <person name="Dopson M."/>
        </authorList>
    </citation>
    <scope>NUCLEOTIDE SEQUENCE</scope>
    <source>
        <strain evidence="3">MM171A00145</strain>
    </source>
</reference>
<protein>
    <submittedName>
        <fullName evidence="3">Putative capsid morphogenesis protein</fullName>
    </submittedName>
</protein>
<dbReference type="EMBL" id="MT143705">
    <property type="protein sequence ID" value="QJB01140.1"/>
    <property type="molecule type" value="Genomic_DNA"/>
</dbReference>
<dbReference type="AlphaFoldDB" id="A0A6M3M4M7"/>
<evidence type="ECO:0000256" key="1">
    <source>
        <dbReference type="SAM" id="MobiDB-lite"/>
    </source>
</evidence>
<accession>A0A6M3M4M7</accession>
<name>A0A6M3M4M7_9ZZZZ</name>
<sequence length="295" mass="32292">MPAPLPKTAFGLVYPAAIEARYWRMLRAHVLEVQRLYLEALERGLKGVGGSIDARAERGDSATSDASQLLRVMEEVQIPAMSPAELMAISSSVDRHVAGELMRTVGRSLEMAPWRANQVGMYQGWAGANASLVTNMDLDMTNGIRDRVMTAVHEGKSTRQLAKEIQVQTKVSSSRARLIARDQVGKMTGAVQEVRQRSLGITEYIWRSSIDDRTRDGTTGPADHVSLNGTTQKWSDPPFDGNENVHPGWAINCRCTAESIIPSIEEAAAMGGATEPPTIGPDMAYQWQKRFDPAA</sequence>
<organism evidence="3">
    <name type="scientific">viral metagenome</name>
    <dbReference type="NCBI Taxonomy" id="1070528"/>
    <lineage>
        <taxon>unclassified sequences</taxon>
        <taxon>metagenomes</taxon>
        <taxon>organismal metagenomes</taxon>
    </lineage>
</organism>
<evidence type="ECO:0000259" key="2">
    <source>
        <dbReference type="Pfam" id="PF04233"/>
    </source>
</evidence>